<dbReference type="AlphaFoldDB" id="A0A0A9ETQ3"/>
<sequence>MNFNDALFLIYLAEPDYRFCCQSDNSHYKGQIAVYCWLPVSTTALNSEPDVGD</sequence>
<reference evidence="1" key="1">
    <citation type="submission" date="2014-09" db="EMBL/GenBank/DDBJ databases">
        <authorList>
            <person name="Magalhaes I.L.F."/>
            <person name="Oliveira U."/>
            <person name="Santos F.R."/>
            <person name="Vidigal T.H.D.A."/>
            <person name="Brescovit A.D."/>
            <person name="Santos A.J."/>
        </authorList>
    </citation>
    <scope>NUCLEOTIDE SEQUENCE</scope>
    <source>
        <tissue evidence="1">Shoot tissue taken approximately 20 cm above the soil surface</tissue>
    </source>
</reference>
<dbReference type="EMBL" id="GBRH01194419">
    <property type="protein sequence ID" value="JAE03477.1"/>
    <property type="molecule type" value="Transcribed_RNA"/>
</dbReference>
<reference evidence="1" key="2">
    <citation type="journal article" date="2015" name="Data Brief">
        <title>Shoot transcriptome of the giant reed, Arundo donax.</title>
        <authorList>
            <person name="Barrero R.A."/>
            <person name="Guerrero F.D."/>
            <person name="Moolhuijzen P."/>
            <person name="Goolsby J.A."/>
            <person name="Tidwell J."/>
            <person name="Bellgard S.E."/>
            <person name="Bellgard M.I."/>
        </authorList>
    </citation>
    <scope>NUCLEOTIDE SEQUENCE</scope>
    <source>
        <tissue evidence="1">Shoot tissue taken approximately 20 cm above the soil surface</tissue>
    </source>
</reference>
<evidence type="ECO:0000313" key="1">
    <source>
        <dbReference type="EMBL" id="JAE03477.1"/>
    </source>
</evidence>
<proteinExistence type="predicted"/>
<name>A0A0A9ETQ3_ARUDO</name>
<organism evidence="1">
    <name type="scientific">Arundo donax</name>
    <name type="common">Giant reed</name>
    <name type="synonym">Donax arundinaceus</name>
    <dbReference type="NCBI Taxonomy" id="35708"/>
    <lineage>
        <taxon>Eukaryota</taxon>
        <taxon>Viridiplantae</taxon>
        <taxon>Streptophyta</taxon>
        <taxon>Embryophyta</taxon>
        <taxon>Tracheophyta</taxon>
        <taxon>Spermatophyta</taxon>
        <taxon>Magnoliopsida</taxon>
        <taxon>Liliopsida</taxon>
        <taxon>Poales</taxon>
        <taxon>Poaceae</taxon>
        <taxon>PACMAD clade</taxon>
        <taxon>Arundinoideae</taxon>
        <taxon>Arundineae</taxon>
        <taxon>Arundo</taxon>
    </lineage>
</organism>
<accession>A0A0A9ETQ3</accession>
<protein>
    <submittedName>
        <fullName evidence="1">Uncharacterized protein</fullName>
    </submittedName>
</protein>